<dbReference type="Proteomes" id="UP000029889">
    <property type="component" value="Segment"/>
</dbReference>
<protein>
    <submittedName>
        <fullName evidence="2">Structural protein</fullName>
    </submittedName>
</protein>
<dbReference type="EMBL" id="KM507819">
    <property type="protein sequence ID" value="AIT14449.1"/>
    <property type="molecule type" value="Genomic_DNA"/>
</dbReference>
<organism evidence="2 3">
    <name type="scientific">Escherichia phage 121Q</name>
    <dbReference type="NCBI Taxonomy" id="1555202"/>
    <lineage>
        <taxon>Viruses</taxon>
        <taxon>Duplodnaviria</taxon>
        <taxon>Heunggongvirae</taxon>
        <taxon>Uroviricota</taxon>
        <taxon>Caudoviricetes</taxon>
        <taxon>Asteriusvirus</taxon>
        <taxon>Asteriusvirus av121Q</taxon>
    </lineage>
</organism>
<evidence type="ECO:0000313" key="2">
    <source>
        <dbReference type="EMBL" id="AIT14449.1"/>
    </source>
</evidence>
<name>A0A097EYD4_9CAUD</name>
<feature type="compositionally biased region" description="Basic and acidic residues" evidence="1">
    <location>
        <begin position="253"/>
        <end position="268"/>
    </location>
</feature>
<keyword evidence="3" id="KW-1185">Reference proteome</keyword>
<dbReference type="GeneID" id="22111599"/>
<evidence type="ECO:0000256" key="1">
    <source>
        <dbReference type="SAM" id="MobiDB-lite"/>
    </source>
</evidence>
<gene>
    <name evidence="2" type="primary">559</name>
    <name evidence="2" type="ORF">PBI_121Q_559</name>
</gene>
<sequence>MDNFFSTETTTVPNGYVYTSHTGAKYVFLEGFWFNDNNMLMVDPRKYPSMYASARQQIVEHNLASNEYKIGNKYIVEGKECTFIGENRFNSKDGILLTESEFITELMADDHRVYNVSKETLQKEWNALKFYILPPYADDISIPAGMEVSGFKFVPKNHRFVDMKSGRAVDPAMTRKLSDEGMRIARQLASKNKLIPIKSTLVQGNTRCEWNGKEFCDNDGNVVIPEQNAHAIINAYQQFVKNNPSDFPTLTGEQEHSEQRFGSGEKPHKASHPAKQPVFATKESINEADEEIEEFESITVPDGYRMTSSKGKTYAKKNNLWYDIESKKQLNTSASKSVERAAQRDIFRHNNSGAMKIGTKVKSKQGKEYSYVGGDRFISADGKFIPKATAAKLLAKYEQDKEVKSDETPEVDSGTEQIQSKEEPKKEPESEQKPDEVSEPETKSETIAGDDVQSLASKIKESPYAKKITVLLTRGDEVSLLAADILLSGKKDETVQILKSLNNND</sequence>
<accession>A0A097EYD4</accession>
<reference evidence="2 3" key="1">
    <citation type="submission" date="2014-09" db="EMBL/GenBank/DDBJ databases">
        <authorList>
            <person name="Lapin J.S."/>
            <person name="Pope W.H."/>
            <person name="Hua J."/>
            <person name="Ford M.E."/>
            <person name="Conway J.F."/>
            <person name="Hatfull G.F."/>
            <person name="Hendrix R.W."/>
        </authorList>
    </citation>
    <scope>NUCLEOTIDE SEQUENCE [LARGE SCALE GENOMIC DNA]</scope>
</reference>
<proteinExistence type="predicted"/>
<feature type="region of interest" description="Disordered" evidence="1">
    <location>
        <begin position="244"/>
        <end position="277"/>
    </location>
</feature>
<dbReference type="KEGG" id="vg:22111599"/>
<feature type="compositionally biased region" description="Basic and acidic residues" evidence="1">
    <location>
        <begin position="419"/>
        <end position="444"/>
    </location>
</feature>
<dbReference type="RefSeq" id="YP_009102146.1">
    <property type="nucleotide sequence ID" value="NC_025447.1"/>
</dbReference>
<feature type="region of interest" description="Disordered" evidence="1">
    <location>
        <begin position="399"/>
        <end position="455"/>
    </location>
</feature>
<evidence type="ECO:0000313" key="3">
    <source>
        <dbReference type="Proteomes" id="UP000029889"/>
    </source>
</evidence>
<dbReference type="OrthoDB" id="19250at10239"/>